<accession>A0A2M8WJE0</accession>
<proteinExistence type="predicted"/>
<evidence type="ECO:0000313" key="2">
    <source>
        <dbReference type="EMBL" id="PJI91045.1"/>
    </source>
</evidence>
<dbReference type="EMBL" id="PGTZ01000009">
    <property type="protein sequence ID" value="PJI91045.1"/>
    <property type="molecule type" value="Genomic_DNA"/>
</dbReference>
<gene>
    <name evidence="2" type="ORF">CLV34_2304</name>
</gene>
<dbReference type="RefSeq" id="WP_211289427.1">
    <property type="nucleotide sequence ID" value="NZ_PGTZ01000009.1"/>
</dbReference>
<feature type="region of interest" description="Disordered" evidence="1">
    <location>
        <begin position="208"/>
        <end position="239"/>
    </location>
</feature>
<protein>
    <recommendedName>
        <fullName evidence="4">DDE family transposase</fullName>
    </recommendedName>
</protein>
<evidence type="ECO:0000256" key="1">
    <source>
        <dbReference type="SAM" id="MobiDB-lite"/>
    </source>
</evidence>
<keyword evidence="3" id="KW-1185">Reference proteome</keyword>
<evidence type="ECO:0008006" key="4">
    <source>
        <dbReference type="Google" id="ProtNLM"/>
    </source>
</evidence>
<reference evidence="2 3" key="1">
    <citation type="submission" date="2017-11" db="EMBL/GenBank/DDBJ databases">
        <title>Genomic Encyclopedia of Archaeal and Bacterial Type Strains, Phase II (KMG-II): From Individual Species to Whole Genera.</title>
        <authorList>
            <person name="Goeker M."/>
        </authorList>
    </citation>
    <scope>NUCLEOTIDE SEQUENCE [LARGE SCALE GENOMIC DNA]</scope>
    <source>
        <strain evidence="2 3">DSM 22413</strain>
    </source>
</reference>
<name>A0A2M8WJE0_9MICO</name>
<dbReference type="Proteomes" id="UP000231586">
    <property type="component" value="Unassembled WGS sequence"/>
</dbReference>
<dbReference type="AlphaFoldDB" id="A0A2M8WJE0"/>
<comment type="caution">
    <text evidence="2">The sequence shown here is derived from an EMBL/GenBank/DDBJ whole genome shotgun (WGS) entry which is preliminary data.</text>
</comment>
<evidence type="ECO:0000313" key="3">
    <source>
        <dbReference type="Proteomes" id="UP000231586"/>
    </source>
</evidence>
<sequence>MRQSQAGPRPGTIWCDGTLYSTALPDALRNLEPPAIAMTGEQKARIRDVFDARAPYAFVAHSKPVPGRHARRFKGPCLAGHVRCPNWPASMRLGPEVPTTTCVPGSDCGCGKTVSVPDTLNERDRQPQAWQSNAWAASYNRRTRIEGANAQIRYQDLNVNRGFFRMLGRTATALLLALTLAGNNAHHLHHWYLGRGLPEPWAGELDEPAYDGPLRRYTRTRGRRSHAPPPSSSTPATTQ</sequence>
<feature type="compositionally biased region" description="Basic residues" evidence="1">
    <location>
        <begin position="216"/>
        <end position="226"/>
    </location>
</feature>
<organism evidence="2 3">
    <name type="scientific">Luteimicrobium subarcticum</name>
    <dbReference type="NCBI Taxonomy" id="620910"/>
    <lineage>
        <taxon>Bacteria</taxon>
        <taxon>Bacillati</taxon>
        <taxon>Actinomycetota</taxon>
        <taxon>Actinomycetes</taxon>
        <taxon>Micrococcales</taxon>
        <taxon>Luteimicrobium</taxon>
    </lineage>
</organism>